<proteinExistence type="inferred from homology"/>
<sequence>MSEVKKLKNNKEIIEYLAGKFPLCFILEGEAKPLKIGLFKDLVEVLSDDESISNTQLRQALRQYTSNWRYLYGCREGAERVDLYGNSCGILEKEHVEHALQKLNEAKAKFAEKKATGKFSKKKTNKNNLDSNDVAKKTNLRKNIVKTQFKPINIDELKVQSKVKVKIANKLNIATVLDISKDNVRVELDNGLVISVTADRLFKINKN</sequence>
<dbReference type="PANTHER" id="PTHR38106">
    <property type="entry name" value="RNA CHAPERONE PROQ"/>
    <property type="match status" value="1"/>
</dbReference>
<keyword evidence="1 4" id="KW-0963">Cytoplasm</keyword>
<comment type="function">
    <text evidence="4">RNA chaperone with significant RNA binding, RNA strand exchange and RNA duplexing activities.</text>
</comment>
<dbReference type="HAMAP" id="MF_00749">
    <property type="entry name" value="ProQ"/>
    <property type="match status" value="1"/>
</dbReference>
<evidence type="ECO:0000256" key="1">
    <source>
        <dbReference type="ARBA" id="ARBA00022490"/>
    </source>
</evidence>
<evidence type="ECO:0000256" key="2">
    <source>
        <dbReference type="ARBA" id="ARBA00022884"/>
    </source>
</evidence>
<dbReference type="InterPro" id="IPR036442">
    <property type="entry name" value="ProQ/FinO_sf"/>
</dbReference>
<organism evidence="6 7">
    <name type="scientific">Bisgaardia hudsonensis</name>
    <dbReference type="NCBI Taxonomy" id="109472"/>
    <lineage>
        <taxon>Bacteria</taxon>
        <taxon>Pseudomonadati</taxon>
        <taxon>Pseudomonadota</taxon>
        <taxon>Gammaproteobacteria</taxon>
        <taxon>Pasteurellales</taxon>
        <taxon>Pasteurellaceae</taxon>
        <taxon>Bisgaardia</taxon>
    </lineage>
</organism>
<dbReference type="SMART" id="SM00945">
    <property type="entry name" value="ProQ"/>
    <property type="match status" value="1"/>
</dbReference>
<dbReference type="Gene3D" id="1.10.1710.10">
    <property type="entry name" value="ProQ/FinO domain"/>
    <property type="match status" value="1"/>
</dbReference>
<feature type="domain" description="ProQ/FinO" evidence="5">
    <location>
        <begin position="5"/>
        <end position="119"/>
    </location>
</feature>
<evidence type="ECO:0000313" key="7">
    <source>
        <dbReference type="Proteomes" id="UP000294841"/>
    </source>
</evidence>
<comment type="caution">
    <text evidence="6">The sequence shown here is derived from an EMBL/GenBank/DDBJ whole genome shotgun (WGS) entry which is preliminary data.</text>
</comment>
<comment type="similarity">
    <text evidence="4">Belongs to the ProQ family.</text>
</comment>
<protein>
    <recommendedName>
        <fullName evidence="4">RNA chaperone ProQ</fullName>
    </recommendedName>
</protein>
<name>A0A4R2N0V8_9PAST</name>
<dbReference type="NCBIfam" id="NF003434">
    <property type="entry name" value="PRK04950.1"/>
    <property type="match status" value="1"/>
</dbReference>
<keyword evidence="2 4" id="KW-0694">RNA-binding</keyword>
<dbReference type="GO" id="GO:0005829">
    <property type="term" value="C:cytosol"/>
    <property type="evidence" value="ECO:0007669"/>
    <property type="project" value="TreeGrafter"/>
</dbReference>
<dbReference type="OrthoDB" id="8421419at2"/>
<dbReference type="GO" id="GO:0033592">
    <property type="term" value="F:RNA strand annealing activity"/>
    <property type="evidence" value="ECO:0007669"/>
    <property type="project" value="UniProtKB-UniRule"/>
</dbReference>
<dbReference type="Pfam" id="PF17516">
    <property type="entry name" value="ProQ_C"/>
    <property type="match status" value="1"/>
</dbReference>
<dbReference type="EMBL" id="SLXI01000002">
    <property type="protein sequence ID" value="TCP13133.1"/>
    <property type="molecule type" value="Genomic_DNA"/>
</dbReference>
<dbReference type="InterPro" id="IPR016103">
    <property type="entry name" value="ProQ/FinO"/>
</dbReference>
<keyword evidence="7" id="KW-1185">Reference proteome</keyword>
<dbReference type="InterPro" id="IPR023529">
    <property type="entry name" value="ProQ"/>
</dbReference>
<dbReference type="RefSeq" id="WP_132022318.1">
    <property type="nucleotide sequence ID" value="NZ_CP016605.1"/>
</dbReference>
<dbReference type="AlphaFoldDB" id="A0A4R2N0V8"/>
<gene>
    <name evidence="4" type="primary">proQ</name>
    <name evidence="6" type="ORF">EV697_1022</name>
</gene>
<reference evidence="6 7" key="1">
    <citation type="submission" date="2019-03" db="EMBL/GenBank/DDBJ databases">
        <title>Genomic Encyclopedia of Type Strains, Phase IV (KMG-IV): sequencing the most valuable type-strain genomes for metagenomic binning, comparative biology and taxonomic classification.</title>
        <authorList>
            <person name="Goeker M."/>
        </authorList>
    </citation>
    <scope>NUCLEOTIDE SEQUENCE [LARGE SCALE GENOMIC DNA]</scope>
    <source>
        <strain evidence="6 7">DSM 28231</strain>
    </source>
</reference>
<dbReference type="PANTHER" id="PTHR38106:SF1">
    <property type="entry name" value="RNA CHAPERONE PROQ"/>
    <property type="match status" value="1"/>
</dbReference>
<dbReference type="InterPro" id="IPR035236">
    <property type="entry name" value="ProQ_C"/>
</dbReference>
<evidence type="ECO:0000256" key="3">
    <source>
        <dbReference type="ARBA" id="ARBA00023186"/>
    </source>
</evidence>
<dbReference type="GO" id="GO:0034057">
    <property type="term" value="F:RNA strand-exchange activity"/>
    <property type="evidence" value="ECO:0007669"/>
    <property type="project" value="UniProtKB-UniRule"/>
</dbReference>
<accession>A0A4R2N0V8</accession>
<keyword evidence="3 4" id="KW-0143">Chaperone</keyword>
<dbReference type="GO" id="GO:0010608">
    <property type="term" value="P:post-transcriptional regulation of gene expression"/>
    <property type="evidence" value="ECO:0007669"/>
    <property type="project" value="InterPro"/>
</dbReference>
<dbReference type="SUPFAM" id="SSF48657">
    <property type="entry name" value="FinO-like"/>
    <property type="match status" value="1"/>
</dbReference>
<dbReference type="Proteomes" id="UP000294841">
    <property type="component" value="Unassembled WGS sequence"/>
</dbReference>
<comment type="subcellular location">
    <subcellularLocation>
        <location evidence="4">Cytoplasm</location>
    </subcellularLocation>
</comment>
<evidence type="ECO:0000313" key="6">
    <source>
        <dbReference type="EMBL" id="TCP13133.1"/>
    </source>
</evidence>
<dbReference type="Pfam" id="PF04352">
    <property type="entry name" value="ProQ"/>
    <property type="match status" value="1"/>
</dbReference>
<evidence type="ECO:0000259" key="5">
    <source>
        <dbReference type="SMART" id="SM00945"/>
    </source>
</evidence>
<evidence type="ECO:0000256" key="4">
    <source>
        <dbReference type="HAMAP-Rule" id="MF_00749"/>
    </source>
</evidence>